<dbReference type="SUPFAM" id="SSF46894">
    <property type="entry name" value="C-terminal effector domain of the bipartite response regulators"/>
    <property type="match status" value="1"/>
</dbReference>
<dbReference type="GO" id="GO:0000160">
    <property type="term" value="P:phosphorelay signal transduction system"/>
    <property type="evidence" value="ECO:0007669"/>
    <property type="project" value="InterPro"/>
</dbReference>
<dbReference type="PRINTS" id="PR00038">
    <property type="entry name" value="HTHLUXR"/>
</dbReference>
<dbReference type="PROSITE" id="PS50110">
    <property type="entry name" value="RESPONSE_REGULATORY"/>
    <property type="match status" value="1"/>
</dbReference>
<accession>A0A5N5RKA6</accession>
<dbReference type="SUPFAM" id="SSF52172">
    <property type="entry name" value="CheY-like"/>
    <property type="match status" value="1"/>
</dbReference>
<protein>
    <submittedName>
        <fullName evidence="4">DNA-binding response regulator</fullName>
    </submittedName>
</protein>
<dbReference type="InterPro" id="IPR001789">
    <property type="entry name" value="Sig_transdc_resp-reg_receiver"/>
</dbReference>
<sequence>MRDVVNLAVLDNDALVIAALPSIVTKGIDRCRVSWATTDSKDAVSRCLDPVTRPDLLLADIQLSKSESGIRACREIRSQIGVMPILLMTALNADSFAYFAAATGAQGIVDKAPISTLCEAIRTVLDGEIYTPRAGAPFEDAHNAYRRLTFSHGEWHGPLTRCEARVMDRLIEGKTLKQIALELEVAPTTVRTQAIRAKAKLHADNLGQAAILWHQMRDLL</sequence>
<dbReference type="InterPro" id="IPR016032">
    <property type="entry name" value="Sig_transdc_resp-reg_C-effctor"/>
</dbReference>
<evidence type="ECO:0000313" key="4">
    <source>
        <dbReference type="EMBL" id="KAB5607726.1"/>
    </source>
</evidence>
<comment type="caution">
    <text evidence="4">The sequence shown here is derived from an EMBL/GenBank/DDBJ whole genome shotgun (WGS) entry which is preliminary data.</text>
</comment>
<dbReference type="Pfam" id="PF00196">
    <property type="entry name" value="GerE"/>
    <property type="match status" value="1"/>
</dbReference>
<evidence type="ECO:0000259" key="3">
    <source>
        <dbReference type="PROSITE" id="PS50110"/>
    </source>
</evidence>
<dbReference type="GO" id="GO:0003677">
    <property type="term" value="F:DNA binding"/>
    <property type="evidence" value="ECO:0007669"/>
    <property type="project" value="UniProtKB-KW"/>
</dbReference>
<dbReference type="PANTHER" id="PTHR45566:SF1">
    <property type="entry name" value="HTH-TYPE TRANSCRIPTIONAL REGULATOR YHJB-RELATED"/>
    <property type="match status" value="1"/>
</dbReference>
<evidence type="ECO:0000313" key="5">
    <source>
        <dbReference type="Proteomes" id="UP000326336"/>
    </source>
</evidence>
<feature type="modified residue" description="4-aspartylphosphate" evidence="2">
    <location>
        <position position="60"/>
    </location>
</feature>
<dbReference type="InterPro" id="IPR000792">
    <property type="entry name" value="Tscrpt_reg_LuxR_C"/>
</dbReference>
<evidence type="ECO:0000256" key="2">
    <source>
        <dbReference type="PROSITE-ProRule" id="PRU00169"/>
    </source>
</evidence>
<dbReference type="InterPro" id="IPR011006">
    <property type="entry name" value="CheY-like_superfamily"/>
</dbReference>
<dbReference type="Gene3D" id="3.40.50.2300">
    <property type="match status" value="1"/>
</dbReference>
<dbReference type="OrthoDB" id="3231157at2"/>
<dbReference type="GO" id="GO:0006355">
    <property type="term" value="P:regulation of DNA-templated transcription"/>
    <property type="evidence" value="ECO:0007669"/>
    <property type="project" value="InterPro"/>
</dbReference>
<dbReference type="AlphaFoldDB" id="A0A5N5RKA6"/>
<proteinExistence type="predicted"/>
<dbReference type="RefSeq" id="WP_151916425.1">
    <property type="nucleotide sequence ID" value="NZ_RQSP01000008.1"/>
</dbReference>
<feature type="domain" description="Response regulatory" evidence="3">
    <location>
        <begin position="6"/>
        <end position="126"/>
    </location>
</feature>
<dbReference type="Pfam" id="PF00072">
    <property type="entry name" value="Response_reg"/>
    <property type="match status" value="1"/>
</dbReference>
<keyword evidence="2" id="KW-0597">Phosphoprotein</keyword>
<dbReference type="SMART" id="SM00421">
    <property type="entry name" value="HTH_LUXR"/>
    <property type="match status" value="1"/>
</dbReference>
<dbReference type="PANTHER" id="PTHR45566">
    <property type="entry name" value="HTH-TYPE TRANSCRIPTIONAL REGULATOR YHJB-RELATED"/>
    <property type="match status" value="1"/>
</dbReference>
<gene>
    <name evidence="4" type="ORF">EHS19_03595</name>
</gene>
<evidence type="ECO:0000256" key="1">
    <source>
        <dbReference type="ARBA" id="ARBA00023125"/>
    </source>
</evidence>
<name>A0A5N5RKA6_9BIFI</name>
<keyword evidence="1 4" id="KW-0238">DNA-binding</keyword>
<dbReference type="InterPro" id="IPR051015">
    <property type="entry name" value="EvgA-like"/>
</dbReference>
<dbReference type="Proteomes" id="UP000326336">
    <property type="component" value="Unassembled WGS sequence"/>
</dbReference>
<reference evidence="4 5" key="1">
    <citation type="journal article" date="2019" name="Int. J. Syst. Evol. Microbiol.">
        <title>Bifidobacterium jacchi sp. nov., isolated from the faeces of a baby common marmoset (Callithrix jacchus).</title>
        <authorList>
            <person name="Modesto M."/>
            <person name="Watanabe K."/>
            <person name="Arita M."/>
            <person name="Satti M."/>
            <person name="Oki K."/>
            <person name="Sciavilla P."/>
            <person name="Patavino C."/>
            <person name="Camma C."/>
            <person name="Michelini S."/>
            <person name="Sgorbati B."/>
            <person name="Mattarelli P."/>
        </authorList>
    </citation>
    <scope>NUCLEOTIDE SEQUENCE [LARGE SCALE GENOMIC DNA]</scope>
    <source>
        <strain evidence="4 5">MRM 9.3</strain>
    </source>
</reference>
<dbReference type="SMART" id="SM00448">
    <property type="entry name" value="REC"/>
    <property type="match status" value="1"/>
</dbReference>
<keyword evidence="5" id="KW-1185">Reference proteome</keyword>
<organism evidence="4 5">
    <name type="scientific">Bifidobacterium jacchi</name>
    <dbReference type="NCBI Taxonomy" id="2490545"/>
    <lineage>
        <taxon>Bacteria</taxon>
        <taxon>Bacillati</taxon>
        <taxon>Actinomycetota</taxon>
        <taxon>Actinomycetes</taxon>
        <taxon>Bifidobacteriales</taxon>
        <taxon>Bifidobacteriaceae</taxon>
        <taxon>Bifidobacterium</taxon>
    </lineage>
</organism>
<dbReference type="EMBL" id="RQSP01000008">
    <property type="protein sequence ID" value="KAB5607726.1"/>
    <property type="molecule type" value="Genomic_DNA"/>
</dbReference>